<dbReference type="Proteomes" id="UP000886523">
    <property type="component" value="Unassembled WGS sequence"/>
</dbReference>
<feature type="domain" description="CCL2-like lectin" evidence="1">
    <location>
        <begin position="9"/>
        <end position="75"/>
    </location>
</feature>
<protein>
    <recommendedName>
        <fullName evidence="1">CCL2-like lectin domain-containing protein</fullName>
    </recommendedName>
</protein>
<evidence type="ECO:0000259" key="1">
    <source>
        <dbReference type="Pfam" id="PF21595"/>
    </source>
</evidence>
<keyword evidence="3" id="KW-1185">Reference proteome</keyword>
<organism evidence="2 3">
    <name type="scientific">Hydnum rufescens UP504</name>
    <dbReference type="NCBI Taxonomy" id="1448309"/>
    <lineage>
        <taxon>Eukaryota</taxon>
        <taxon>Fungi</taxon>
        <taxon>Dikarya</taxon>
        <taxon>Basidiomycota</taxon>
        <taxon>Agaricomycotina</taxon>
        <taxon>Agaricomycetes</taxon>
        <taxon>Cantharellales</taxon>
        <taxon>Hydnaceae</taxon>
        <taxon>Hydnum</taxon>
    </lineage>
</organism>
<gene>
    <name evidence="2" type="ORF">BS47DRAFT_1354746</name>
</gene>
<evidence type="ECO:0000313" key="3">
    <source>
        <dbReference type="Proteomes" id="UP000886523"/>
    </source>
</evidence>
<dbReference type="EMBL" id="MU129195">
    <property type="protein sequence ID" value="KAF9504778.1"/>
    <property type="molecule type" value="Genomic_DNA"/>
</dbReference>
<evidence type="ECO:0000313" key="2">
    <source>
        <dbReference type="EMBL" id="KAF9504778.1"/>
    </source>
</evidence>
<dbReference type="InterPro" id="IPR048746">
    <property type="entry name" value="CCL2-like_lectin"/>
</dbReference>
<dbReference type="Gene3D" id="2.80.10.50">
    <property type="match status" value="1"/>
</dbReference>
<accession>A0A9P6AFJ8</accession>
<dbReference type="Pfam" id="PF21595">
    <property type="entry name" value="CCL2-like"/>
    <property type="match status" value="1"/>
</dbReference>
<reference evidence="2" key="1">
    <citation type="journal article" date="2020" name="Nat. Commun.">
        <title>Large-scale genome sequencing of mycorrhizal fungi provides insights into the early evolution of symbiotic traits.</title>
        <authorList>
            <person name="Miyauchi S."/>
            <person name="Kiss E."/>
            <person name="Kuo A."/>
            <person name="Drula E."/>
            <person name="Kohler A."/>
            <person name="Sanchez-Garcia M."/>
            <person name="Morin E."/>
            <person name="Andreopoulos B."/>
            <person name="Barry K.W."/>
            <person name="Bonito G."/>
            <person name="Buee M."/>
            <person name="Carver A."/>
            <person name="Chen C."/>
            <person name="Cichocki N."/>
            <person name="Clum A."/>
            <person name="Culley D."/>
            <person name="Crous P.W."/>
            <person name="Fauchery L."/>
            <person name="Girlanda M."/>
            <person name="Hayes R.D."/>
            <person name="Keri Z."/>
            <person name="LaButti K."/>
            <person name="Lipzen A."/>
            <person name="Lombard V."/>
            <person name="Magnuson J."/>
            <person name="Maillard F."/>
            <person name="Murat C."/>
            <person name="Nolan M."/>
            <person name="Ohm R.A."/>
            <person name="Pangilinan J."/>
            <person name="Pereira M.F."/>
            <person name="Perotto S."/>
            <person name="Peter M."/>
            <person name="Pfister S."/>
            <person name="Riley R."/>
            <person name="Sitrit Y."/>
            <person name="Stielow J.B."/>
            <person name="Szollosi G."/>
            <person name="Zifcakova L."/>
            <person name="Stursova M."/>
            <person name="Spatafora J.W."/>
            <person name="Tedersoo L."/>
            <person name="Vaario L.M."/>
            <person name="Yamada A."/>
            <person name="Yan M."/>
            <person name="Wang P."/>
            <person name="Xu J."/>
            <person name="Bruns T."/>
            <person name="Baldrian P."/>
            <person name="Vilgalys R."/>
            <person name="Dunand C."/>
            <person name="Henrissat B."/>
            <person name="Grigoriev I.V."/>
            <person name="Hibbett D."/>
            <person name="Nagy L.G."/>
            <person name="Martin F.M."/>
        </authorList>
    </citation>
    <scope>NUCLEOTIDE SEQUENCE</scope>
    <source>
        <strain evidence="2">UP504</strain>
    </source>
</reference>
<sequence length="146" mass="16115">MASVPHNIFVIINRVLSPNNERLAVEYKGLDKNLTLEPLDEGNDNQLWVIKSPNEPTTIVPLLAGDEQAAQNLQFVLAKKLEKPEEWELAGYNDPPPTESCSFPPDRVWDGGKAVPGAEVTIDTVPMEPRSFTQLWVLKGAILGEA</sequence>
<proteinExistence type="predicted"/>
<dbReference type="OrthoDB" id="5271368at2759"/>
<dbReference type="AlphaFoldDB" id="A0A9P6AFJ8"/>
<comment type="caution">
    <text evidence="2">The sequence shown here is derived from an EMBL/GenBank/DDBJ whole genome shotgun (WGS) entry which is preliminary data.</text>
</comment>
<name>A0A9P6AFJ8_9AGAM</name>